<comment type="similarity">
    <text evidence="1 5">Belongs to the FlgD family.</text>
</comment>
<reference evidence="8" key="1">
    <citation type="submission" date="2021-04" db="EMBL/GenBank/DDBJ databases">
        <title>Ouciella asimina sp. nov., isolated from the surface seawater in the hydrothermal field of Okinawa Trough.</title>
        <authorList>
            <person name="Shuang W."/>
        </authorList>
    </citation>
    <scope>NUCLEOTIDE SEQUENCE</scope>
    <source>
        <strain evidence="8">LXI357</strain>
    </source>
</reference>
<dbReference type="InterPro" id="IPR025963">
    <property type="entry name" value="FLgD_Tudor"/>
</dbReference>
<dbReference type="EMBL" id="JAGRQC010000003">
    <property type="protein sequence ID" value="MBR0553115.1"/>
    <property type="molecule type" value="Genomic_DNA"/>
</dbReference>
<protein>
    <recommendedName>
        <fullName evidence="2 5">Basal-body rod modification protein FlgD</fullName>
    </recommendedName>
</protein>
<dbReference type="Pfam" id="PF03963">
    <property type="entry name" value="FlgD"/>
    <property type="match status" value="1"/>
</dbReference>
<evidence type="ECO:0000256" key="5">
    <source>
        <dbReference type="RuleBase" id="RU362076"/>
    </source>
</evidence>
<keyword evidence="3 5" id="KW-1005">Bacterial flagellum biogenesis</keyword>
<evidence type="ECO:0000256" key="1">
    <source>
        <dbReference type="ARBA" id="ARBA00010577"/>
    </source>
</evidence>
<name>A0A8T4IJ29_9SPHN</name>
<evidence type="ECO:0000313" key="9">
    <source>
        <dbReference type="Proteomes" id="UP000676996"/>
    </source>
</evidence>
<dbReference type="GO" id="GO:0044781">
    <property type="term" value="P:bacterial-type flagellum organization"/>
    <property type="evidence" value="ECO:0007669"/>
    <property type="project" value="UniProtKB-UniRule"/>
</dbReference>
<comment type="caution">
    <text evidence="8">The sequence shown here is derived from an EMBL/GenBank/DDBJ whole genome shotgun (WGS) entry which is preliminary data.</text>
</comment>
<feature type="domain" description="FlgD Tudor-like" evidence="7">
    <location>
        <begin position="93"/>
        <end position="225"/>
    </location>
</feature>
<organism evidence="8 9">
    <name type="scientific">Stakelama marina</name>
    <dbReference type="NCBI Taxonomy" id="2826939"/>
    <lineage>
        <taxon>Bacteria</taxon>
        <taxon>Pseudomonadati</taxon>
        <taxon>Pseudomonadota</taxon>
        <taxon>Alphaproteobacteria</taxon>
        <taxon>Sphingomonadales</taxon>
        <taxon>Sphingomonadaceae</taxon>
        <taxon>Stakelama</taxon>
    </lineage>
</organism>
<evidence type="ECO:0000256" key="3">
    <source>
        <dbReference type="ARBA" id="ARBA00022795"/>
    </source>
</evidence>
<evidence type="ECO:0000256" key="2">
    <source>
        <dbReference type="ARBA" id="ARBA00016013"/>
    </source>
</evidence>
<comment type="function">
    <text evidence="4 5">Required for flagellar hook formation. May act as a scaffolding protein.</text>
</comment>
<sequence length="228" mass="23361">MATSFDTALSNSGIGRTNATTQALANATGKSTLDQSDFLSLMTAQLKNQDPFNPVDNTQMVSQMAQFSSLASQEETNSTLKAIAAKLGATSSSDALAWVGKNVLTEGDTAYPLANGGMQAGIELDGDATDVTVTVQNANGQLLRTESLGPQSKGTVNFMWDGTTDTGEAAGSGPFTISAHAVNGTDDVVSRTLVWAPVTSVQMTNDGDPVLTVPGVGQIPASAVRSVG</sequence>
<keyword evidence="9" id="KW-1185">Reference proteome</keyword>
<feature type="domain" description="FlgD/Vpr Ig-like" evidence="6">
    <location>
        <begin position="109"/>
        <end position="184"/>
    </location>
</feature>
<dbReference type="Pfam" id="PF13860">
    <property type="entry name" value="FlgD_ig"/>
    <property type="match status" value="1"/>
</dbReference>
<gene>
    <name evidence="8" type="ORF">J7S20_11410</name>
</gene>
<dbReference type="InterPro" id="IPR025965">
    <property type="entry name" value="FlgD/Vpr_Ig-like"/>
</dbReference>
<dbReference type="RefSeq" id="WP_284054361.1">
    <property type="nucleotide sequence ID" value="NZ_JAGRQC010000003.1"/>
</dbReference>
<evidence type="ECO:0000259" key="7">
    <source>
        <dbReference type="Pfam" id="PF13861"/>
    </source>
</evidence>
<proteinExistence type="inferred from homology"/>
<keyword evidence="8" id="KW-0966">Cell projection</keyword>
<evidence type="ECO:0000259" key="6">
    <source>
        <dbReference type="Pfam" id="PF13860"/>
    </source>
</evidence>
<dbReference type="Proteomes" id="UP000676996">
    <property type="component" value="Unassembled WGS sequence"/>
</dbReference>
<dbReference type="Gene3D" id="2.30.30.910">
    <property type="match status" value="1"/>
</dbReference>
<keyword evidence="8" id="KW-0282">Flagellum</keyword>
<accession>A0A8T4IJ29</accession>
<dbReference type="Gene3D" id="2.60.40.4070">
    <property type="match status" value="1"/>
</dbReference>
<dbReference type="InterPro" id="IPR005648">
    <property type="entry name" value="FlgD"/>
</dbReference>
<evidence type="ECO:0000256" key="4">
    <source>
        <dbReference type="ARBA" id="ARBA00024746"/>
    </source>
</evidence>
<dbReference type="Pfam" id="PF13861">
    <property type="entry name" value="FLgD_tudor"/>
    <property type="match status" value="1"/>
</dbReference>
<dbReference type="AlphaFoldDB" id="A0A8T4IJ29"/>
<keyword evidence="8" id="KW-0969">Cilium</keyword>
<evidence type="ECO:0000313" key="8">
    <source>
        <dbReference type="EMBL" id="MBR0553115.1"/>
    </source>
</evidence>